<evidence type="ECO:0000256" key="1">
    <source>
        <dbReference type="ARBA" id="ARBA00022679"/>
    </source>
</evidence>
<sequence length="150" mass="16233">MSLTVRRARPEDAELLLQMSRDFHIEDGSPLDEAGEATLAHVAAGEALAPAYILELDGAPAGFFILTLGYSVENGGTDGFIDDIYLLPALRGRGLGRQGVALAIEAAREAGIRTLLLEVEAPNERAYSLYCKMGFTDTKRRLLRQVIVEG</sequence>
<dbReference type="InterPro" id="IPR050832">
    <property type="entry name" value="Bact_Acetyltransf"/>
</dbReference>
<dbReference type="Proteomes" id="UP000553706">
    <property type="component" value="Unassembled WGS sequence"/>
</dbReference>
<keyword evidence="4" id="KW-0687">Ribonucleoprotein</keyword>
<evidence type="ECO:0000313" key="4">
    <source>
        <dbReference type="EMBL" id="MBB5374105.1"/>
    </source>
</evidence>
<proteinExistence type="predicted"/>
<feature type="domain" description="N-acetyltransferase" evidence="3">
    <location>
        <begin position="3"/>
        <end position="150"/>
    </location>
</feature>
<evidence type="ECO:0000256" key="2">
    <source>
        <dbReference type="ARBA" id="ARBA00023315"/>
    </source>
</evidence>
<dbReference type="PANTHER" id="PTHR43877">
    <property type="entry name" value="AMINOALKYLPHOSPHONATE N-ACETYLTRANSFERASE-RELATED-RELATED"/>
    <property type="match status" value="1"/>
</dbReference>
<keyword evidence="1" id="KW-0808">Transferase</keyword>
<comment type="caution">
    <text evidence="4">The sequence shown here is derived from an EMBL/GenBank/DDBJ whole genome shotgun (WGS) entry which is preliminary data.</text>
</comment>
<accession>A0A840VLU2</accession>
<dbReference type="CDD" id="cd04301">
    <property type="entry name" value="NAT_SF"/>
    <property type="match status" value="1"/>
</dbReference>
<keyword evidence="2" id="KW-0012">Acyltransferase</keyword>
<dbReference type="Pfam" id="PF00583">
    <property type="entry name" value="Acetyltransf_1"/>
    <property type="match status" value="1"/>
</dbReference>
<dbReference type="SUPFAM" id="SSF55729">
    <property type="entry name" value="Acyl-CoA N-acyltransferases (Nat)"/>
    <property type="match status" value="1"/>
</dbReference>
<name>A0A840VLU2_9PROT</name>
<dbReference type="PROSITE" id="PS51186">
    <property type="entry name" value="GNAT"/>
    <property type="match status" value="1"/>
</dbReference>
<evidence type="ECO:0000259" key="3">
    <source>
        <dbReference type="PROSITE" id="PS51186"/>
    </source>
</evidence>
<reference evidence="4 5" key="1">
    <citation type="submission" date="2020-08" db="EMBL/GenBank/DDBJ databases">
        <title>Genomic Encyclopedia of Type Strains, Phase IV (KMG-IV): sequencing the most valuable type-strain genomes for metagenomic binning, comparative biology and taxonomic classification.</title>
        <authorList>
            <person name="Goeker M."/>
        </authorList>
    </citation>
    <scope>NUCLEOTIDE SEQUENCE [LARGE SCALE GENOMIC DNA]</scope>
    <source>
        <strain evidence="4 5">DSM 27026</strain>
    </source>
</reference>
<dbReference type="RefSeq" id="WP_183267121.1">
    <property type="nucleotide sequence ID" value="NZ_JACHFJ010000012.1"/>
</dbReference>
<dbReference type="PANTHER" id="PTHR43877:SF2">
    <property type="entry name" value="AMINOALKYLPHOSPHONATE N-ACETYLTRANSFERASE-RELATED"/>
    <property type="match status" value="1"/>
</dbReference>
<protein>
    <submittedName>
        <fullName evidence="4">Ribosomal protein S18 acetylase RimI-like enzyme</fullName>
    </submittedName>
</protein>
<evidence type="ECO:0000313" key="5">
    <source>
        <dbReference type="Proteomes" id="UP000553706"/>
    </source>
</evidence>
<dbReference type="GO" id="GO:0016747">
    <property type="term" value="F:acyltransferase activity, transferring groups other than amino-acyl groups"/>
    <property type="evidence" value="ECO:0007669"/>
    <property type="project" value="InterPro"/>
</dbReference>
<dbReference type="GO" id="GO:0005840">
    <property type="term" value="C:ribosome"/>
    <property type="evidence" value="ECO:0007669"/>
    <property type="project" value="UniProtKB-KW"/>
</dbReference>
<organism evidence="4 5">
    <name type="scientific">Acidocella aromatica</name>
    <dbReference type="NCBI Taxonomy" id="1303579"/>
    <lineage>
        <taxon>Bacteria</taxon>
        <taxon>Pseudomonadati</taxon>
        <taxon>Pseudomonadota</taxon>
        <taxon>Alphaproteobacteria</taxon>
        <taxon>Acetobacterales</taxon>
        <taxon>Acidocellaceae</taxon>
        <taxon>Acidocella</taxon>
    </lineage>
</organism>
<dbReference type="Gene3D" id="3.40.630.30">
    <property type="match status" value="1"/>
</dbReference>
<dbReference type="InterPro" id="IPR000182">
    <property type="entry name" value="GNAT_dom"/>
</dbReference>
<keyword evidence="5" id="KW-1185">Reference proteome</keyword>
<dbReference type="AlphaFoldDB" id="A0A840VLU2"/>
<gene>
    <name evidence="4" type="ORF">HNP71_002375</name>
</gene>
<dbReference type="EMBL" id="JACHFJ010000012">
    <property type="protein sequence ID" value="MBB5374105.1"/>
    <property type="molecule type" value="Genomic_DNA"/>
</dbReference>
<dbReference type="InterPro" id="IPR016181">
    <property type="entry name" value="Acyl_CoA_acyltransferase"/>
</dbReference>
<keyword evidence="4" id="KW-0689">Ribosomal protein</keyword>